<feature type="transmembrane region" description="Helical" evidence="8">
    <location>
        <begin position="185"/>
        <end position="205"/>
    </location>
</feature>
<feature type="transmembrane region" description="Helical" evidence="8">
    <location>
        <begin position="79"/>
        <end position="98"/>
    </location>
</feature>
<evidence type="ECO:0000256" key="3">
    <source>
        <dbReference type="ARBA" id="ARBA00022448"/>
    </source>
</evidence>
<sequence>MPLEEGRISGIQLTVLIMMLGMGSSLLMISGGVTGREAWIAMFLGTLQALLFALVYVTLANRFPGKTIVEINDIVYGPYLGKVMSAVFLWYLFHSASIILRNYSDSFTITFLTDTPGIVLSALLMLTCIMAVRLGLEVVARCSQVLISLIMMMYVVWTVFALPRIDWGNYLPLVEIPLTRMLWDANTLSAFLLADSVSFLMIIPFVNERSKVGLWVFSGIAVTGFFSAMALFIDTGVLGVTTELAVFPTLEVAKLIEIPLIRVPLDLSLFVIFIAAGFIRISIYLYGAVLGLAQMLRGKAYRTFVIPSGILILLLSIINFDSFDEAADFIRVTAPIYKLPWVIGLPLLTLAVAYLRRLSRRNASGSA</sequence>
<dbReference type="Pfam" id="PF03845">
    <property type="entry name" value="Spore_permease"/>
    <property type="match status" value="1"/>
</dbReference>
<gene>
    <name evidence="9" type="ORF">EDC14_101416</name>
</gene>
<comment type="caution">
    <text evidence="9">The sequence shown here is derived from an EMBL/GenBank/DDBJ whole genome shotgun (WGS) entry which is preliminary data.</text>
</comment>
<dbReference type="AlphaFoldDB" id="A0A4R1RM42"/>
<dbReference type="Proteomes" id="UP000295008">
    <property type="component" value="Unassembled WGS sequence"/>
</dbReference>
<dbReference type="NCBIfam" id="TIGR00912">
    <property type="entry name" value="2A0309"/>
    <property type="match status" value="1"/>
</dbReference>
<dbReference type="InterPro" id="IPR004761">
    <property type="entry name" value="Spore_GerAB"/>
</dbReference>
<evidence type="ECO:0000256" key="5">
    <source>
        <dbReference type="ARBA" id="ARBA00022692"/>
    </source>
</evidence>
<feature type="transmembrane region" description="Helical" evidence="8">
    <location>
        <begin position="300"/>
        <end position="318"/>
    </location>
</feature>
<keyword evidence="7 8" id="KW-0472">Membrane</keyword>
<keyword evidence="5 8" id="KW-0812">Transmembrane</keyword>
<dbReference type="EMBL" id="SLUN01000014">
    <property type="protein sequence ID" value="TCL67328.1"/>
    <property type="molecule type" value="Genomic_DNA"/>
</dbReference>
<dbReference type="GO" id="GO:0009847">
    <property type="term" value="P:spore germination"/>
    <property type="evidence" value="ECO:0007669"/>
    <property type="project" value="InterPro"/>
</dbReference>
<evidence type="ECO:0000256" key="7">
    <source>
        <dbReference type="ARBA" id="ARBA00023136"/>
    </source>
</evidence>
<feature type="transmembrane region" description="Helical" evidence="8">
    <location>
        <begin position="145"/>
        <end position="165"/>
    </location>
</feature>
<feature type="transmembrane region" description="Helical" evidence="8">
    <location>
        <begin position="39"/>
        <end position="59"/>
    </location>
</feature>
<keyword evidence="10" id="KW-1185">Reference proteome</keyword>
<comment type="subcellular location">
    <subcellularLocation>
        <location evidence="1">Membrane</location>
        <topology evidence="1">Multi-pass membrane protein</topology>
    </subcellularLocation>
</comment>
<comment type="similarity">
    <text evidence="2">Belongs to the amino acid-polyamine-organocation (APC) superfamily. Spore germination protein (SGP) (TC 2.A.3.9) family.</text>
</comment>
<evidence type="ECO:0000256" key="2">
    <source>
        <dbReference type="ARBA" id="ARBA00007998"/>
    </source>
</evidence>
<dbReference type="PANTHER" id="PTHR34975">
    <property type="entry name" value="SPORE GERMINATION PROTEIN A2"/>
    <property type="match status" value="1"/>
</dbReference>
<protein>
    <submittedName>
        <fullName evidence="9">Spore germination protein KB</fullName>
    </submittedName>
</protein>
<evidence type="ECO:0000313" key="9">
    <source>
        <dbReference type="EMBL" id="TCL67328.1"/>
    </source>
</evidence>
<evidence type="ECO:0000256" key="4">
    <source>
        <dbReference type="ARBA" id="ARBA00022544"/>
    </source>
</evidence>
<dbReference type="PANTHER" id="PTHR34975:SF2">
    <property type="entry name" value="SPORE GERMINATION PROTEIN A2"/>
    <property type="match status" value="1"/>
</dbReference>
<evidence type="ECO:0000256" key="6">
    <source>
        <dbReference type="ARBA" id="ARBA00022989"/>
    </source>
</evidence>
<name>A0A4R1RM42_HYDET</name>
<evidence type="ECO:0000313" key="10">
    <source>
        <dbReference type="Proteomes" id="UP000295008"/>
    </source>
</evidence>
<feature type="transmembrane region" description="Helical" evidence="8">
    <location>
        <begin position="338"/>
        <end position="355"/>
    </location>
</feature>
<keyword evidence="3" id="KW-0813">Transport</keyword>
<keyword evidence="4" id="KW-0309">Germination</keyword>
<feature type="transmembrane region" description="Helical" evidence="8">
    <location>
        <begin position="269"/>
        <end position="293"/>
    </location>
</feature>
<proteinExistence type="inferred from homology"/>
<keyword evidence="6 8" id="KW-1133">Transmembrane helix</keyword>
<reference evidence="9 10" key="1">
    <citation type="submission" date="2019-03" db="EMBL/GenBank/DDBJ databases">
        <title>Genomic Encyclopedia of Type Strains, Phase IV (KMG-IV): sequencing the most valuable type-strain genomes for metagenomic binning, comparative biology and taxonomic classification.</title>
        <authorList>
            <person name="Goeker M."/>
        </authorList>
    </citation>
    <scope>NUCLEOTIDE SEQUENCE [LARGE SCALE GENOMIC DNA]</scope>
    <source>
        <strain evidence="9 10">LX-B</strain>
    </source>
</reference>
<accession>A0A4R1RM42</accession>
<feature type="transmembrane region" description="Helical" evidence="8">
    <location>
        <begin position="12"/>
        <end position="33"/>
    </location>
</feature>
<feature type="transmembrane region" description="Helical" evidence="8">
    <location>
        <begin position="212"/>
        <end position="233"/>
    </location>
</feature>
<feature type="transmembrane region" description="Helical" evidence="8">
    <location>
        <begin position="118"/>
        <end position="136"/>
    </location>
</feature>
<evidence type="ECO:0000256" key="8">
    <source>
        <dbReference type="SAM" id="Phobius"/>
    </source>
</evidence>
<organism evidence="9 10">
    <name type="scientific">Hydrogenispora ethanolica</name>
    <dbReference type="NCBI Taxonomy" id="1082276"/>
    <lineage>
        <taxon>Bacteria</taxon>
        <taxon>Bacillati</taxon>
        <taxon>Bacillota</taxon>
        <taxon>Hydrogenispora</taxon>
    </lineage>
</organism>
<evidence type="ECO:0000256" key="1">
    <source>
        <dbReference type="ARBA" id="ARBA00004141"/>
    </source>
</evidence>
<dbReference type="GO" id="GO:0016020">
    <property type="term" value="C:membrane"/>
    <property type="evidence" value="ECO:0007669"/>
    <property type="project" value="UniProtKB-SubCell"/>
</dbReference>